<dbReference type="Gene3D" id="1.20.1250.20">
    <property type="entry name" value="MFS general substrate transporter like domains"/>
    <property type="match status" value="1"/>
</dbReference>
<evidence type="ECO:0000313" key="2">
    <source>
        <dbReference type="EMBL" id="SUM81729.1"/>
    </source>
</evidence>
<sequence length="132" mass="14616">MSMVLGAAIGPFLGLLLMQQYSIEVIFGLNLVLSFISLILAIFMKVPFETIARTAEDKGFKVSDFIAKEAIPIAIIVFIAGLSYSSILNYIKVFAQERDLITASSYFFVVYAIVSIFSRPVCGRLMDAKMKI</sequence>
<reference evidence="2 3" key="1">
    <citation type="submission" date="2018-06" db="EMBL/GenBank/DDBJ databases">
        <authorList>
            <consortium name="Pathogen Informatics"/>
            <person name="Doyle S."/>
        </authorList>
    </citation>
    <scope>NUCLEOTIDE SEQUENCE [LARGE SCALE GENOMIC DNA]</scope>
    <source>
        <strain evidence="2 3">NCTC7688</strain>
    </source>
</reference>
<dbReference type="Pfam" id="PF07690">
    <property type="entry name" value="MFS_1"/>
    <property type="match status" value="1"/>
</dbReference>
<dbReference type="AlphaFoldDB" id="A0A380HK73"/>
<dbReference type="InterPro" id="IPR011701">
    <property type="entry name" value="MFS"/>
</dbReference>
<proteinExistence type="predicted"/>
<gene>
    <name evidence="2" type="ORF">NCTC7688_00222</name>
</gene>
<dbReference type="PANTHER" id="PTHR23531:SF1">
    <property type="entry name" value="QUINOLENE RESISTANCE PROTEIN NORA"/>
    <property type="match status" value="1"/>
</dbReference>
<organism evidence="2 3">
    <name type="scientific">Staphylococcus saprophyticus</name>
    <dbReference type="NCBI Taxonomy" id="29385"/>
    <lineage>
        <taxon>Bacteria</taxon>
        <taxon>Bacillati</taxon>
        <taxon>Bacillota</taxon>
        <taxon>Bacilli</taxon>
        <taxon>Bacillales</taxon>
        <taxon>Staphylococcaceae</taxon>
        <taxon>Staphylococcus</taxon>
    </lineage>
</organism>
<comment type="subcellular location">
    <subcellularLocation>
        <location evidence="1">Cell membrane</location>
        <topology evidence="1">Multi-pass membrane protein</topology>
    </subcellularLocation>
</comment>
<dbReference type="InterPro" id="IPR036259">
    <property type="entry name" value="MFS_trans_sf"/>
</dbReference>
<dbReference type="Proteomes" id="UP000254707">
    <property type="component" value="Unassembled WGS sequence"/>
</dbReference>
<protein>
    <submittedName>
        <fullName evidence="2">Major facilitator family transporter</fullName>
    </submittedName>
</protein>
<evidence type="ECO:0000256" key="1">
    <source>
        <dbReference type="ARBA" id="ARBA00004651"/>
    </source>
</evidence>
<dbReference type="GO" id="GO:0022857">
    <property type="term" value="F:transmembrane transporter activity"/>
    <property type="evidence" value="ECO:0007669"/>
    <property type="project" value="InterPro"/>
</dbReference>
<name>A0A380HK73_STASA</name>
<accession>A0A380HK73</accession>
<dbReference type="InterPro" id="IPR052714">
    <property type="entry name" value="MFS_Exporter"/>
</dbReference>
<dbReference type="GO" id="GO:0005886">
    <property type="term" value="C:plasma membrane"/>
    <property type="evidence" value="ECO:0007669"/>
    <property type="project" value="UniProtKB-SubCell"/>
</dbReference>
<dbReference type="SUPFAM" id="SSF103473">
    <property type="entry name" value="MFS general substrate transporter"/>
    <property type="match status" value="1"/>
</dbReference>
<evidence type="ECO:0000313" key="3">
    <source>
        <dbReference type="Proteomes" id="UP000254707"/>
    </source>
</evidence>
<dbReference type="PANTHER" id="PTHR23531">
    <property type="entry name" value="QUINOLENE RESISTANCE PROTEIN NORA"/>
    <property type="match status" value="1"/>
</dbReference>
<dbReference type="EMBL" id="UHED01000001">
    <property type="protein sequence ID" value="SUM81729.1"/>
    <property type="molecule type" value="Genomic_DNA"/>
</dbReference>